<feature type="region of interest" description="Disordered" evidence="1">
    <location>
        <begin position="258"/>
        <end position="280"/>
    </location>
</feature>
<dbReference type="EMBL" id="KI894032">
    <property type="protein sequence ID" value="OBR84172.1"/>
    <property type="molecule type" value="Genomic_DNA"/>
</dbReference>
<evidence type="ECO:0000256" key="1">
    <source>
        <dbReference type="SAM" id="MobiDB-lite"/>
    </source>
</evidence>
<dbReference type="GeneID" id="28968728"/>
<feature type="compositionally biased region" description="Low complexity" evidence="1">
    <location>
        <begin position="148"/>
        <end position="174"/>
    </location>
</feature>
<reference evidence="2" key="1">
    <citation type="submission" date="2013-07" db="EMBL/GenBank/DDBJ databases">
        <title>The Genome Sequence of Cryptococcus dejecticola CBS10117.</title>
        <authorList>
            <consortium name="The Broad Institute Genome Sequencing Platform"/>
            <person name="Cuomo C."/>
            <person name="Litvintseva A."/>
            <person name="Chen Y."/>
            <person name="Heitman J."/>
            <person name="Sun S."/>
            <person name="Springer D."/>
            <person name="Dromer F."/>
            <person name="Young S.K."/>
            <person name="Zeng Q."/>
            <person name="Gargeya S."/>
            <person name="Fitzgerald M."/>
            <person name="Abouelleil A."/>
            <person name="Alvarado L."/>
            <person name="Berlin A.M."/>
            <person name="Chapman S.B."/>
            <person name="Dewar J."/>
            <person name="Goldberg J."/>
            <person name="Griggs A."/>
            <person name="Gujja S."/>
            <person name="Hansen M."/>
            <person name="Howarth C."/>
            <person name="Imamovic A."/>
            <person name="Larimer J."/>
            <person name="McCowan C."/>
            <person name="Murphy C."/>
            <person name="Pearson M."/>
            <person name="Priest M."/>
            <person name="Roberts A."/>
            <person name="Saif S."/>
            <person name="Shea T."/>
            <person name="Sykes S."/>
            <person name="Wortman J."/>
            <person name="Nusbaum C."/>
            <person name="Birren B."/>
        </authorList>
    </citation>
    <scope>NUCLEOTIDE SEQUENCE [LARGE SCALE GENOMIC DNA]</scope>
    <source>
        <strain evidence="2">CBS 10117</strain>
    </source>
</reference>
<evidence type="ECO:0000313" key="4">
    <source>
        <dbReference type="Proteomes" id="UP000078595"/>
    </source>
</evidence>
<name>A0A1A6A280_9TREE</name>
<dbReference type="OrthoDB" id="2564338at2759"/>
<dbReference type="Proteomes" id="UP000078595">
    <property type="component" value="Chromosome 6"/>
</dbReference>
<dbReference type="EMBL" id="CP144535">
    <property type="protein sequence ID" value="WWC62931.1"/>
    <property type="molecule type" value="Genomic_DNA"/>
</dbReference>
<reference evidence="3" key="3">
    <citation type="submission" date="2024-02" db="EMBL/GenBank/DDBJ databases">
        <title>Comparative genomics of Cryptococcus and Kwoniella reveals pathogenesis evolution and contrasting modes of karyotype evolution via chromosome fusion or intercentromeric recombination.</title>
        <authorList>
            <person name="Coelho M.A."/>
            <person name="David-Palma M."/>
            <person name="Shea T."/>
            <person name="Bowers K."/>
            <person name="McGinley-Smith S."/>
            <person name="Mohammad A.W."/>
            <person name="Gnirke A."/>
            <person name="Yurkov A.M."/>
            <person name="Nowrousian M."/>
            <person name="Sun S."/>
            <person name="Cuomo C.A."/>
            <person name="Heitman J."/>
        </authorList>
    </citation>
    <scope>NUCLEOTIDE SEQUENCE</scope>
    <source>
        <strain evidence="3">CBS 10117</strain>
    </source>
</reference>
<proteinExistence type="predicted"/>
<feature type="region of interest" description="Disordered" evidence="1">
    <location>
        <begin position="143"/>
        <end position="227"/>
    </location>
</feature>
<sequence length="280" mass="30795">MTPRLLLLRASSPSPLRALSSRTPLNLRTPTHRRGVLTFPHPDLDPEHGHTKFVIRSLKGNIPSMLHVYTIIKALERKLKVEVLDFTVQKDFDTFQPTSNIFLTTLKPVHLDNALLMEIPFDGSKNTESNFLGGPSLNDIARILNTPSSSSSSSIKSSSGPTTSDSNTSIQSSSIENDTQGKGKGTGSAAQGVETLQIRVEIQKNTRLPTTRMSKSKRQRYPQNGREASDIVKSLRNFKGGFYGGFEGLAEKFDHLAIEEESSSNPSSNNVEEEVKSQSQ</sequence>
<keyword evidence="4" id="KW-1185">Reference proteome</keyword>
<feature type="compositionally biased region" description="Polar residues" evidence="1">
    <location>
        <begin position="203"/>
        <end position="213"/>
    </location>
</feature>
<dbReference type="AlphaFoldDB" id="A0A1A6A280"/>
<dbReference type="VEuPathDB" id="FungiDB:I303_05029"/>
<evidence type="ECO:0000313" key="2">
    <source>
        <dbReference type="EMBL" id="OBR84172.1"/>
    </source>
</evidence>
<evidence type="ECO:0000313" key="3">
    <source>
        <dbReference type="EMBL" id="WWC62931.1"/>
    </source>
</evidence>
<gene>
    <name evidence="2" type="ORF">I303_05029</name>
    <name evidence="3" type="ORF">I303_105529</name>
</gene>
<accession>A0A1A6A280</accession>
<reference evidence="3" key="2">
    <citation type="submission" date="2013-07" db="EMBL/GenBank/DDBJ databases">
        <authorList>
            <consortium name="The Broad Institute Genome Sequencing Platform"/>
            <person name="Cuomo C."/>
            <person name="Litvintseva A."/>
            <person name="Chen Y."/>
            <person name="Heitman J."/>
            <person name="Sun S."/>
            <person name="Springer D."/>
            <person name="Dromer F."/>
            <person name="Young S.K."/>
            <person name="Zeng Q."/>
            <person name="Gargeya S."/>
            <person name="Fitzgerald M."/>
            <person name="Abouelleil A."/>
            <person name="Alvarado L."/>
            <person name="Berlin A.M."/>
            <person name="Chapman S.B."/>
            <person name="Dewar J."/>
            <person name="Goldberg J."/>
            <person name="Griggs A."/>
            <person name="Gujja S."/>
            <person name="Hansen M."/>
            <person name="Howarth C."/>
            <person name="Imamovic A."/>
            <person name="Larimer J."/>
            <person name="McCowan C."/>
            <person name="Murphy C."/>
            <person name="Pearson M."/>
            <person name="Priest M."/>
            <person name="Roberts A."/>
            <person name="Saif S."/>
            <person name="Shea T."/>
            <person name="Sykes S."/>
            <person name="Wortman J."/>
            <person name="Nusbaum C."/>
            <person name="Birren B."/>
        </authorList>
    </citation>
    <scope>NUCLEOTIDE SEQUENCE</scope>
    <source>
        <strain evidence="3">CBS 10117</strain>
    </source>
</reference>
<protein>
    <submittedName>
        <fullName evidence="2">Uncharacterized protein</fullName>
    </submittedName>
</protein>
<dbReference type="KEGG" id="kdj:28968728"/>
<dbReference type="RefSeq" id="XP_018262014.1">
    <property type="nucleotide sequence ID" value="XM_018408323.1"/>
</dbReference>
<organism evidence="2">
    <name type="scientific">Kwoniella dejecticola CBS 10117</name>
    <dbReference type="NCBI Taxonomy" id="1296121"/>
    <lineage>
        <taxon>Eukaryota</taxon>
        <taxon>Fungi</taxon>
        <taxon>Dikarya</taxon>
        <taxon>Basidiomycota</taxon>
        <taxon>Agaricomycotina</taxon>
        <taxon>Tremellomycetes</taxon>
        <taxon>Tremellales</taxon>
        <taxon>Cryptococcaceae</taxon>
        <taxon>Kwoniella</taxon>
    </lineage>
</organism>